<proteinExistence type="inferred from homology"/>
<feature type="chain" id="PRO_5004628100" description="TonB-dependent receptor plug domain-containing protein" evidence="8">
    <location>
        <begin position="20"/>
        <end position="1156"/>
    </location>
</feature>
<evidence type="ECO:0000313" key="10">
    <source>
        <dbReference type="EMBL" id="ERJ59397.1"/>
    </source>
</evidence>
<reference evidence="10 11" key="1">
    <citation type="journal article" date="2013" name="Genome Announc.">
        <title>The Draft Genome Sequence of Sphingomonas paucimobilis Strain HER1398 (Proteobacteria), Host to the Giant PAU Phage, Indicates That It Is a Member of the Genus Sphingobacterium (Bacteroidetes).</title>
        <authorList>
            <person name="White R.A.III."/>
            <person name="Suttle C.A."/>
        </authorList>
    </citation>
    <scope>NUCLEOTIDE SEQUENCE [LARGE SCALE GENOMIC DNA]</scope>
    <source>
        <strain evidence="10 11">HER1398</strain>
    </source>
</reference>
<dbReference type="Pfam" id="PF13620">
    <property type="entry name" value="CarboxypepD_reg"/>
    <property type="match status" value="1"/>
</dbReference>
<dbReference type="InterPro" id="IPR023997">
    <property type="entry name" value="TonB-dep_OMP_SusC/RagA_CS"/>
</dbReference>
<comment type="similarity">
    <text evidence="7">Belongs to the TonB-dependent receptor family.</text>
</comment>
<evidence type="ECO:0000313" key="11">
    <source>
        <dbReference type="Proteomes" id="UP000016584"/>
    </source>
</evidence>
<dbReference type="PATRIC" id="fig|1346330.5.peg.2740"/>
<sequence length="1156" mass="129734">MKRLYLALSVGLACSVAHAQQVKLSKSEITVSQFFKDIKKQTGMNVLWQSEQMNENQLLQFKNASGDLAVFLKQLGASANLGYSINNNTIVIHPHDVVKTEPKQERYALVGIIRDRDSGLPLDKASVTIGKETVTSDERGRFQFKSLKHGTYDLLAKHIAMKPYVKSISYTGNPLDMSIDMEGTNQYIDEVVMTGYQSVKRENMSGAAVTLTEKDFAEKGFTSMDQALKGTVAGLSAMNISGKPGAAAQLRIRGLNSLTGDMNPIWIVDGMPMQGDMPNLGLGGADLQNSIATSGIGNIPIDDIESITILKDAAATAIYGSRAANGVIVVKTKRGRSGSSYLNVSSSISIDEAPKSKLHMMTGAQKVDFEIGLYNDFPHLKNDGRVFRYLDAIERGKMTSEEGMARIEELRQINTNWYDEVFRTGFTQNNSVSLSSGTEKTQFYTSLNYLTQQGVLENNVYKRYGASIKITHDFNSKLRVFFDLINANKNDRSTASIVDPLKYATFANPYERPYNADGSYAYDYSYFPDLSVIKEGYRYDFNMLEDMRNNTSHSKYNSTQANVKLEYRMLDYLTFYTQGTYAVNNNVGDRIYAAGSYTSKAEAWLNSLYQEKEIMDYLNNGSLRENSARSLAYTWRNQFDFAKTWNQKHFVTAALGQEISDDRSNSFHYYSPEFDEQYGLVGFPDLQGVGVDKLRLISLFGRNEQQKRSASFYGTATYTYDRKYVLSGSYRMDGVDIIGTNNRFTPLWNASFRYNMSREDFMKRFGFISSLSFRGSYGFTGSIDRNAYPFIVLKNNSTSYRYEGEKVPNSITPANPAIKWQRKQDRSLGMEFALFDHRINGEINYYNNVTSDLLDNMQVAISTGRDYVRANVASLRNSGWEFSVNSVNIERGKFRWSTNFNLAINKNKIIDTYYKSLKDLPIMPNNEVQKTFLQGYSASSWYGYQFAGVDPATGNALGYIDANDAAGNPIGHPDGKGNYYIDMDTEFTNSALQYLGLSYPPTSGGFGTSFSYGRLSLSTHFTFMSGHLIRSFASNMGTPFGAARYNLPADEQFRWRQVGDMTHVPSYNLRSKSAVSSYLFSSKLEKGAYLKMNNISLSYAVDPKLAARIGMRSLKFVGNIQNIFTATKYRGIDPETMGAFGYPSAKQFNLNINVGF</sequence>
<dbReference type="Gene3D" id="2.40.170.20">
    <property type="entry name" value="TonB-dependent receptor, beta-barrel domain"/>
    <property type="match status" value="1"/>
</dbReference>
<comment type="caution">
    <text evidence="10">The sequence shown here is derived from an EMBL/GenBank/DDBJ whole genome shotgun (WGS) entry which is preliminary data.</text>
</comment>
<evidence type="ECO:0000256" key="5">
    <source>
        <dbReference type="ARBA" id="ARBA00023136"/>
    </source>
</evidence>
<dbReference type="InterPro" id="IPR039426">
    <property type="entry name" value="TonB-dep_rcpt-like"/>
</dbReference>
<evidence type="ECO:0000256" key="2">
    <source>
        <dbReference type="ARBA" id="ARBA00022448"/>
    </source>
</evidence>
<dbReference type="AlphaFoldDB" id="U2HV37"/>
<dbReference type="Proteomes" id="UP000016584">
    <property type="component" value="Unassembled WGS sequence"/>
</dbReference>
<dbReference type="SUPFAM" id="SSF49464">
    <property type="entry name" value="Carboxypeptidase regulatory domain-like"/>
    <property type="match status" value="1"/>
</dbReference>
<keyword evidence="3 7" id="KW-1134">Transmembrane beta strand</keyword>
<dbReference type="InterPro" id="IPR008969">
    <property type="entry name" value="CarboxyPept-like_regulatory"/>
</dbReference>
<evidence type="ECO:0000256" key="4">
    <source>
        <dbReference type="ARBA" id="ARBA00022692"/>
    </source>
</evidence>
<dbReference type="InterPro" id="IPR036942">
    <property type="entry name" value="Beta-barrel_TonB_sf"/>
</dbReference>
<dbReference type="Gene3D" id="2.170.130.10">
    <property type="entry name" value="TonB-dependent receptor, plug domain"/>
    <property type="match status" value="1"/>
</dbReference>
<keyword evidence="5 7" id="KW-0472">Membrane</keyword>
<organism evidence="10 11">
    <name type="scientific">Sphingobacterium paucimobilis HER1398</name>
    <dbReference type="NCBI Taxonomy" id="1346330"/>
    <lineage>
        <taxon>Bacteria</taxon>
        <taxon>Pseudomonadati</taxon>
        <taxon>Bacteroidota</taxon>
        <taxon>Sphingobacteriia</taxon>
        <taxon>Sphingobacteriales</taxon>
        <taxon>Sphingobacteriaceae</taxon>
        <taxon>Sphingobacterium</taxon>
    </lineage>
</organism>
<evidence type="ECO:0000256" key="7">
    <source>
        <dbReference type="PROSITE-ProRule" id="PRU01360"/>
    </source>
</evidence>
<protein>
    <recommendedName>
        <fullName evidence="9">TonB-dependent receptor plug domain-containing protein</fullName>
    </recommendedName>
</protein>
<dbReference type="InterPro" id="IPR012910">
    <property type="entry name" value="Plug_dom"/>
</dbReference>
<evidence type="ECO:0000256" key="1">
    <source>
        <dbReference type="ARBA" id="ARBA00004571"/>
    </source>
</evidence>
<dbReference type="EMBL" id="ATDL01000015">
    <property type="protein sequence ID" value="ERJ59397.1"/>
    <property type="molecule type" value="Genomic_DNA"/>
</dbReference>
<accession>U2HV37</accession>
<dbReference type="RefSeq" id="WP_021070893.1">
    <property type="nucleotide sequence ID" value="NZ_ATDL01000015.1"/>
</dbReference>
<dbReference type="OrthoDB" id="9768177at2"/>
<keyword evidence="11" id="KW-1185">Reference proteome</keyword>
<dbReference type="STRING" id="1346330.M472_11490"/>
<dbReference type="InterPro" id="IPR023996">
    <property type="entry name" value="TonB-dep_OMP_SusC/RagA"/>
</dbReference>
<dbReference type="NCBIfam" id="TIGR04056">
    <property type="entry name" value="OMP_RagA_SusC"/>
    <property type="match status" value="1"/>
</dbReference>
<dbReference type="Pfam" id="PF07715">
    <property type="entry name" value="Plug"/>
    <property type="match status" value="1"/>
</dbReference>
<feature type="signal peptide" evidence="8">
    <location>
        <begin position="1"/>
        <end position="19"/>
    </location>
</feature>
<evidence type="ECO:0000256" key="3">
    <source>
        <dbReference type="ARBA" id="ARBA00022452"/>
    </source>
</evidence>
<gene>
    <name evidence="10" type="ORF">M472_11490</name>
</gene>
<evidence type="ECO:0000259" key="9">
    <source>
        <dbReference type="Pfam" id="PF07715"/>
    </source>
</evidence>
<keyword evidence="8" id="KW-0732">Signal</keyword>
<dbReference type="PROSITE" id="PS52016">
    <property type="entry name" value="TONB_DEPENDENT_REC_3"/>
    <property type="match status" value="1"/>
</dbReference>
<dbReference type="Gene3D" id="2.60.40.1120">
    <property type="entry name" value="Carboxypeptidase-like, regulatory domain"/>
    <property type="match status" value="1"/>
</dbReference>
<keyword evidence="4 7" id="KW-0812">Transmembrane</keyword>
<dbReference type="eggNOG" id="COG4771">
    <property type="taxonomic scope" value="Bacteria"/>
</dbReference>
<comment type="subcellular location">
    <subcellularLocation>
        <location evidence="1 7">Cell outer membrane</location>
        <topology evidence="1 7">Multi-pass membrane protein</topology>
    </subcellularLocation>
</comment>
<dbReference type="eggNOG" id="COG1629">
    <property type="taxonomic scope" value="Bacteria"/>
</dbReference>
<dbReference type="NCBIfam" id="TIGR04057">
    <property type="entry name" value="SusC_RagA_signa"/>
    <property type="match status" value="1"/>
</dbReference>
<dbReference type="InterPro" id="IPR037066">
    <property type="entry name" value="Plug_dom_sf"/>
</dbReference>
<evidence type="ECO:0000256" key="8">
    <source>
        <dbReference type="SAM" id="SignalP"/>
    </source>
</evidence>
<evidence type="ECO:0000256" key="6">
    <source>
        <dbReference type="ARBA" id="ARBA00023237"/>
    </source>
</evidence>
<keyword evidence="2 7" id="KW-0813">Transport</keyword>
<keyword evidence="6 7" id="KW-0998">Cell outer membrane</keyword>
<dbReference type="GO" id="GO:0009279">
    <property type="term" value="C:cell outer membrane"/>
    <property type="evidence" value="ECO:0007669"/>
    <property type="project" value="UniProtKB-SubCell"/>
</dbReference>
<feature type="domain" description="TonB-dependent receptor plug" evidence="9">
    <location>
        <begin position="203"/>
        <end position="327"/>
    </location>
</feature>
<dbReference type="SUPFAM" id="SSF56935">
    <property type="entry name" value="Porins"/>
    <property type="match status" value="1"/>
</dbReference>
<name>U2HV37_9SPHI</name>